<evidence type="ECO:0000313" key="2">
    <source>
        <dbReference type="EMBL" id="KAK9929901.1"/>
    </source>
</evidence>
<sequence length="93" mass="10180">MYDDINFNLENPRPGVIINKPNGRDIYKGFMQDYTGDEVDSHNFYAAILGNRTALNAGSGKVPETGPNDHIFIYYTDHGAAGLLGMPSDSDVV</sequence>
<evidence type="ECO:0000256" key="1">
    <source>
        <dbReference type="ARBA" id="ARBA00009941"/>
    </source>
</evidence>
<dbReference type="Gene3D" id="3.40.50.1460">
    <property type="match status" value="1"/>
</dbReference>
<dbReference type="GO" id="GO:0051603">
    <property type="term" value="P:proteolysis involved in protein catabolic process"/>
    <property type="evidence" value="ECO:0007669"/>
    <property type="project" value="TreeGrafter"/>
</dbReference>
<dbReference type="PANTHER" id="PTHR12000">
    <property type="entry name" value="HEMOGLOBINASE FAMILY MEMBER"/>
    <property type="match status" value="1"/>
</dbReference>
<organism evidence="2 3">
    <name type="scientific">Rubus argutus</name>
    <name type="common">Southern blackberry</name>
    <dbReference type="NCBI Taxonomy" id="59490"/>
    <lineage>
        <taxon>Eukaryota</taxon>
        <taxon>Viridiplantae</taxon>
        <taxon>Streptophyta</taxon>
        <taxon>Embryophyta</taxon>
        <taxon>Tracheophyta</taxon>
        <taxon>Spermatophyta</taxon>
        <taxon>Magnoliopsida</taxon>
        <taxon>eudicotyledons</taxon>
        <taxon>Gunneridae</taxon>
        <taxon>Pentapetalae</taxon>
        <taxon>rosids</taxon>
        <taxon>fabids</taxon>
        <taxon>Rosales</taxon>
        <taxon>Rosaceae</taxon>
        <taxon>Rosoideae</taxon>
        <taxon>Rosoideae incertae sedis</taxon>
        <taxon>Rubus</taxon>
    </lineage>
</organism>
<dbReference type="GO" id="GO:0005773">
    <property type="term" value="C:vacuole"/>
    <property type="evidence" value="ECO:0007669"/>
    <property type="project" value="GOC"/>
</dbReference>
<keyword evidence="3" id="KW-1185">Reference proteome</keyword>
<accession>A0AAW1X0U4</accession>
<dbReference type="Proteomes" id="UP001457282">
    <property type="component" value="Unassembled WGS sequence"/>
</dbReference>
<evidence type="ECO:0008006" key="4">
    <source>
        <dbReference type="Google" id="ProtNLM"/>
    </source>
</evidence>
<dbReference type="GO" id="GO:0006624">
    <property type="term" value="P:vacuolar protein processing"/>
    <property type="evidence" value="ECO:0007669"/>
    <property type="project" value="TreeGrafter"/>
</dbReference>
<comment type="similarity">
    <text evidence="1">Belongs to the peptidase C13 family.</text>
</comment>
<gene>
    <name evidence="2" type="ORF">M0R45_026971</name>
</gene>
<proteinExistence type="inferred from homology"/>
<name>A0AAW1X0U4_RUBAR</name>
<reference evidence="2 3" key="1">
    <citation type="journal article" date="2023" name="G3 (Bethesda)">
        <title>A chromosome-length genome assembly and annotation of blackberry (Rubus argutus, cv. 'Hillquist').</title>
        <authorList>
            <person name="Bruna T."/>
            <person name="Aryal R."/>
            <person name="Dudchenko O."/>
            <person name="Sargent D.J."/>
            <person name="Mead D."/>
            <person name="Buti M."/>
            <person name="Cavallini A."/>
            <person name="Hytonen T."/>
            <person name="Andres J."/>
            <person name="Pham M."/>
            <person name="Weisz D."/>
            <person name="Mascagni F."/>
            <person name="Usai G."/>
            <person name="Natali L."/>
            <person name="Bassil N."/>
            <person name="Fernandez G.E."/>
            <person name="Lomsadze A."/>
            <person name="Armour M."/>
            <person name="Olukolu B."/>
            <person name="Poorten T."/>
            <person name="Britton C."/>
            <person name="Davik J."/>
            <person name="Ashrafi H."/>
            <person name="Aiden E.L."/>
            <person name="Borodovsky M."/>
            <person name="Worthington M."/>
        </authorList>
    </citation>
    <scope>NUCLEOTIDE SEQUENCE [LARGE SCALE GENOMIC DNA]</scope>
    <source>
        <strain evidence="2">PI 553951</strain>
    </source>
</reference>
<dbReference type="PANTHER" id="PTHR12000:SF50">
    <property type="entry name" value="VACUOLAR-PROCESSING ENZYME GAMMA-ISOZYME"/>
    <property type="match status" value="1"/>
</dbReference>
<dbReference type="PRINTS" id="PR00776">
    <property type="entry name" value="HEMOGLOBNASE"/>
</dbReference>
<evidence type="ECO:0000313" key="3">
    <source>
        <dbReference type="Proteomes" id="UP001457282"/>
    </source>
</evidence>
<dbReference type="GO" id="GO:0004197">
    <property type="term" value="F:cysteine-type endopeptidase activity"/>
    <property type="evidence" value="ECO:0007669"/>
    <property type="project" value="TreeGrafter"/>
</dbReference>
<comment type="caution">
    <text evidence="2">The sequence shown here is derived from an EMBL/GenBank/DDBJ whole genome shotgun (WGS) entry which is preliminary data.</text>
</comment>
<dbReference type="AlphaFoldDB" id="A0AAW1X0U4"/>
<protein>
    <recommendedName>
        <fullName evidence="4">Legumain</fullName>
    </recommendedName>
</protein>
<dbReference type="InterPro" id="IPR001096">
    <property type="entry name" value="Peptidase_C13"/>
</dbReference>
<dbReference type="EMBL" id="JBEDUW010000005">
    <property type="protein sequence ID" value="KAK9929901.1"/>
    <property type="molecule type" value="Genomic_DNA"/>
</dbReference>
<dbReference type="Pfam" id="PF01650">
    <property type="entry name" value="Peptidase_C13"/>
    <property type="match status" value="1"/>
</dbReference>